<dbReference type="SUPFAM" id="SSF103473">
    <property type="entry name" value="MFS general substrate transporter"/>
    <property type="match status" value="1"/>
</dbReference>
<evidence type="ECO:0000256" key="5">
    <source>
        <dbReference type="ARBA" id="ARBA00023136"/>
    </source>
</evidence>
<keyword evidence="5 6" id="KW-0472">Membrane</keyword>
<reference evidence="7 8" key="1">
    <citation type="submission" date="2024-07" db="EMBL/GenBank/DDBJ databases">
        <title>Section-level genome sequencing and comparative genomics of Aspergillus sections Usti and Cavernicolus.</title>
        <authorList>
            <consortium name="Lawrence Berkeley National Laboratory"/>
            <person name="Nybo J.L."/>
            <person name="Vesth T.C."/>
            <person name="Theobald S."/>
            <person name="Frisvad J.C."/>
            <person name="Larsen T.O."/>
            <person name="Kjaerboelling I."/>
            <person name="Rothschild-Mancinelli K."/>
            <person name="Lyhne E.K."/>
            <person name="Kogle M.E."/>
            <person name="Barry K."/>
            <person name="Clum A."/>
            <person name="Na H."/>
            <person name="Ledsgaard L."/>
            <person name="Lin J."/>
            <person name="Lipzen A."/>
            <person name="Kuo A."/>
            <person name="Riley R."/>
            <person name="Mondo S."/>
            <person name="LaButti K."/>
            <person name="Haridas S."/>
            <person name="Pangalinan J."/>
            <person name="Salamov A.A."/>
            <person name="Simmons B.A."/>
            <person name="Magnuson J.K."/>
            <person name="Chen J."/>
            <person name="Drula E."/>
            <person name="Henrissat B."/>
            <person name="Wiebenga A."/>
            <person name="Lubbers R.J."/>
            <person name="Gomes A.C."/>
            <person name="Macurrencykelacurrency M.R."/>
            <person name="Stajich J."/>
            <person name="Grigoriev I.V."/>
            <person name="Mortensen U.H."/>
            <person name="De vries R.P."/>
            <person name="Baker S.E."/>
            <person name="Andersen M.R."/>
        </authorList>
    </citation>
    <scope>NUCLEOTIDE SEQUENCE [LARGE SCALE GENOMIC DNA]</scope>
    <source>
        <strain evidence="7 8">CBS 756.74</strain>
    </source>
</reference>
<dbReference type="EMBL" id="JBFXLR010000013">
    <property type="protein sequence ID" value="KAL2853684.1"/>
    <property type="molecule type" value="Genomic_DNA"/>
</dbReference>
<evidence type="ECO:0000256" key="1">
    <source>
        <dbReference type="ARBA" id="ARBA00004370"/>
    </source>
</evidence>
<dbReference type="GeneID" id="98160341"/>
<keyword evidence="4 6" id="KW-1133">Transmembrane helix</keyword>
<dbReference type="Proteomes" id="UP001610444">
    <property type="component" value="Unassembled WGS sequence"/>
</dbReference>
<organism evidence="7 8">
    <name type="scientific">Aspergillus pseudodeflectus</name>
    <dbReference type="NCBI Taxonomy" id="176178"/>
    <lineage>
        <taxon>Eukaryota</taxon>
        <taxon>Fungi</taxon>
        <taxon>Dikarya</taxon>
        <taxon>Ascomycota</taxon>
        <taxon>Pezizomycotina</taxon>
        <taxon>Eurotiomycetes</taxon>
        <taxon>Eurotiomycetidae</taxon>
        <taxon>Eurotiales</taxon>
        <taxon>Aspergillaceae</taxon>
        <taxon>Aspergillus</taxon>
        <taxon>Aspergillus subgen. Nidulantes</taxon>
    </lineage>
</organism>
<feature type="transmembrane region" description="Helical" evidence="6">
    <location>
        <begin position="155"/>
        <end position="175"/>
    </location>
</feature>
<comment type="caution">
    <text evidence="7">The sequence shown here is derived from an EMBL/GenBank/DDBJ whole genome shotgun (WGS) entry which is preliminary data.</text>
</comment>
<evidence type="ECO:0000256" key="2">
    <source>
        <dbReference type="ARBA" id="ARBA00022448"/>
    </source>
</evidence>
<feature type="transmembrane region" description="Helical" evidence="6">
    <location>
        <begin position="66"/>
        <end position="86"/>
    </location>
</feature>
<protein>
    <recommendedName>
        <fullName evidence="9">Major facilitator superfamily domain-containing protein</fullName>
    </recommendedName>
</protein>
<dbReference type="InterPro" id="IPR036259">
    <property type="entry name" value="MFS_trans_sf"/>
</dbReference>
<dbReference type="Gene3D" id="1.20.1250.20">
    <property type="entry name" value="MFS general substrate transporter like domains"/>
    <property type="match status" value="1"/>
</dbReference>
<evidence type="ECO:0000256" key="4">
    <source>
        <dbReference type="ARBA" id="ARBA00022989"/>
    </source>
</evidence>
<evidence type="ECO:0000313" key="7">
    <source>
        <dbReference type="EMBL" id="KAL2853684.1"/>
    </source>
</evidence>
<dbReference type="RefSeq" id="XP_070901050.1">
    <property type="nucleotide sequence ID" value="XM_071045177.1"/>
</dbReference>
<keyword evidence="8" id="KW-1185">Reference proteome</keyword>
<feature type="transmembrane region" description="Helical" evidence="6">
    <location>
        <begin position="32"/>
        <end position="54"/>
    </location>
</feature>
<dbReference type="Pfam" id="PF00083">
    <property type="entry name" value="Sugar_tr"/>
    <property type="match status" value="1"/>
</dbReference>
<gene>
    <name evidence="7" type="ORF">BJX68DRAFT_265146</name>
</gene>
<dbReference type="InterPro" id="IPR050814">
    <property type="entry name" value="Myo-inositol_Transporter"/>
</dbReference>
<evidence type="ECO:0000256" key="3">
    <source>
        <dbReference type="ARBA" id="ARBA00022692"/>
    </source>
</evidence>
<feature type="transmembrane region" description="Helical" evidence="6">
    <location>
        <begin position="92"/>
        <end position="115"/>
    </location>
</feature>
<dbReference type="InterPro" id="IPR005828">
    <property type="entry name" value="MFS_sugar_transport-like"/>
</dbReference>
<proteinExistence type="predicted"/>
<keyword evidence="2" id="KW-0813">Transport</keyword>
<comment type="subcellular location">
    <subcellularLocation>
        <location evidence="1">Membrane</location>
    </subcellularLocation>
</comment>
<sequence>MQVPSAGKLRYGERTTGYNIVSWLDWLMLRHGYQEVLCFGLANFVYIIPAYFFIDGYHRRGRRIPLLVSLGGMFITLACISGLFFIDDTDARLGLVSAFTIVIFLLFYGIGAGLVPFTFKVGMSFSVMVNFLGLGLLVLFVPAITHAFGDDDNTIVLFIFTALDAMAFILVFLFVPSTGGFSLEEMDKICMNLYLSISFYLKLVS</sequence>
<name>A0ABR4KN36_9EURO</name>
<accession>A0ABR4KN36</accession>
<evidence type="ECO:0000313" key="8">
    <source>
        <dbReference type="Proteomes" id="UP001610444"/>
    </source>
</evidence>
<evidence type="ECO:0008006" key="9">
    <source>
        <dbReference type="Google" id="ProtNLM"/>
    </source>
</evidence>
<dbReference type="PANTHER" id="PTHR48020:SF40">
    <property type="entry name" value="MAJOR FACILITATOR SUPERFAMILY (MFS) PROFILE DOMAIN-CONTAINING PROTEIN"/>
    <property type="match status" value="1"/>
</dbReference>
<evidence type="ECO:0000256" key="6">
    <source>
        <dbReference type="SAM" id="Phobius"/>
    </source>
</evidence>
<feature type="transmembrane region" description="Helical" evidence="6">
    <location>
        <begin position="127"/>
        <end position="149"/>
    </location>
</feature>
<keyword evidence="3 6" id="KW-0812">Transmembrane</keyword>
<dbReference type="PANTHER" id="PTHR48020">
    <property type="entry name" value="PROTON MYO-INOSITOL COTRANSPORTER"/>
    <property type="match status" value="1"/>
</dbReference>